<feature type="domain" description="Peptidase M13 N-terminal" evidence="10">
    <location>
        <begin position="10"/>
        <end position="335"/>
    </location>
</feature>
<dbReference type="GO" id="GO:0004222">
    <property type="term" value="F:metalloendopeptidase activity"/>
    <property type="evidence" value="ECO:0007669"/>
    <property type="project" value="InterPro"/>
</dbReference>
<dbReference type="PROSITE" id="PS51885">
    <property type="entry name" value="NEPRILYSIN"/>
    <property type="match status" value="5"/>
</dbReference>
<dbReference type="GO" id="GO:0016485">
    <property type="term" value="P:protein processing"/>
    <property type="evidence" value="ECO:0007669"/>
    <property type="project" value="TreeGrafter"/>
</dbReference>
<dbReference type="GO" id="GO:0005886">
    <property type="term" value="C:plasma membrane"/>
    <property type="evidence" value="ECO:0007669"/>
    <property type="project" value="TreeGrafter"/>
</dbReference>
<proteinExistence type="inferred from homology"/>
<feature type="domain" description="Peptidase M13 C-terminal" evidence="9">
    <location>
        <begin position="1675"/>
        <end position="1882"/>
    </location>
</feature>
<dbReference type="InterPro" id="IPR008753">
    <property type="entry name" value="Peptidase_M13_N"/>
</dbReference>
<evidence type="ECO:0000256" key="6">
    <source>
        <dbReference type="ARBA" id="ARBA00022833"/>
    </source>
</evidence>
<evidence type="ECO:0000313" key="12">
    <source>
        <dbReference type="Proteomes" id="UP000614601"/>
    </source>
</evidence>
<feature type="domain" description="Peptidase M13 N-terminal" evidence="10">
    <location>
        <begin position="2642"/>
        <end position="2932"/>
    </location>
</feature>
<feature type="domain" description="Peptidase M13 C-terminal" evidence="9">
    <location>
        <begin position="349"/>
        <end position="505"/>
    </location>
</feature>
<dbReference type="EMBL" id="CAJFDH010000002">
    <property type="protein sequence ID" value="CAD5209913.1"/>
    <property type="molecule type" value="Genomic_DNA"/>
</dbReference>
<dbReference type="InterPro" id="IPR018497">
    <property type="entry name" value="Peptidase_M13_C"/>
</dbReference>
<dbReference type="InterPro" id="IPR000718">
    <property type="entry name" value="Peptidase_M13"/>
</dbReference>
<feature type="compositionally biased region" description="Low complexity" evidence="8">
    <location>
        <begin position="1228"/>
        <end position="1245"/>
    </location>
</feature>
<dbReference type="InterPro" id="IPR024079">
    <property type="entry name" value="MetalloPept_cat_dom_sf"/>
</dbReference>
<keyword evidence="6" id="KW-0862">Zinc</keyword>
<feature type="domain" description="Peptidase M13 N-terminal" evidence="10">
    <location>
        <begin position="1934"/>
        <end position="2362"/>
    </location>
</feature>
<dbReference type="Gene3D" id="3.40.390.10">
    <property type="entry name" value="Collagenase (Catalytic Domain)"/>
    <property type="match status" value="4"/>
</dbReference>
<feature type="domain" description="Peptidase M13 C-terminal" evidence="9">
    <location>
        <begin position="894"/>
        <end position="1079"/>
    </location>
</feature>
<evidence type="ECO:0000256" key="7">
    <source>
        <dbReference type="ARBA" id="ARBA00023049"/>
    </source>
</evidence>
<evidence type="ECO:0000256" key="8">
    <source>
        <dbReference type="SAM" id="MobiDB-lite"/>
    </source>
</evidence>
<dbReference type="Pfam" id="PF05649">
    <property type="entry name" value="Peptidase_M13_N"/>
    <property type="match status" value="5"/>
</dbReference>
<comment type="cofactor">
    <cofactor evidence="1">
        <name>Zn(2+)</name>
        <dbReference type="ChEBI" id="CHEBI:29105"/>
    </cofactor>
</comment>
<gene>
    <name evidence="11" type="ORF">BOKJ2_LOCUS2925</name>
</gene>
<keyword evidence="12" id="KW-1185">Reference proteome</keyword>
<evidence type="ECO:0000256" key="4">
    <source>
        <dbReference type="ARBA" id="ARBA00022723"/>
    </source>
</evidence>
<dbReference type="InterPro" id="IPR042089">
    <property type="entry name" value="Peptidase_M13_dom_2"/>
</dbReference>
<feature type="domain" description="Peptidase M13 C-terminal" evidence="9">
    <location>
        <begin position="2403"/>
        <end position="2594"/>
    </location>
</feature>
<sequence length="3339" mass="385612">MHFQNLQVLQKAKTYYTTCVEANNNPLLIHQNGTALKAIYQDITSNTPLKFAFLSANTTTDHTRLSAQELANISSYLKYEYNVDVLINIDVKSNWENPRGNFGHKGYRIFVDQPTIKYTVLQIDEEADIDEDVEEVIELDRKIALSVLNYNRNNKTSQFNVFTKRNATHKLGLLEFNDYFINLSSNLSSETKEFIQQESFEFIVQEPKVLRSLANLLKSNEISPRTVHNYIVYKLLDNMAQFFPDFENFKTGENVELKCAKEVSENLSDLTSRVYLDKVLPFSDDRQKMKKHVEKIVERVIDGLQIQIDKLSWMPYHTKQLIYKKLQYMVRNVMYSNEIIDNQKLTQTYSTLEINVVNYGNLGVLVAESLLQSVNENGWQWNEYAELGYWIDENSKRKFENVKECLRGQKVDEELMKELLDDHGAIKSAFNAYQLDVDINGQDNQLPDSILSQLVREQLFFLAYVNGQQEKKTEQINNVLMNYPEFKKSFNCRRNDSLAPEEHCVIWDSEIAAVQGIPTTPRPSYYVNINKNPVKNTSEYNYVSNYIMNRINLEYQPCDNFYEFACSNVKKDEILDHKKKVELKMNHKIIEYLNTKTENELKYETLGKTFYKTCIAQKYDKTLIYTIINKLTTKYNLTFPLLNNGTENKIEKLPEIGDLAYFLLINFDIHPFFKIDVQPNLKKLFNAAPYLLTYDTFDTTFKPEIYEKPEWKAIKQEYIDLMAQYLHRISSTPLATMKQRTLKAVELEERLAKLLKPLKRYLSADDYNVVSFHDFHNILPLYKMSSYIRGIYTDNKNYIPNFLQYILDRHTQVAVYKKQIQIDIHYGVYTAFVEDTNIFLDNILLRLMLKYMILLPGDAVEMSDDLASAFSNDYVGNGLLSGEKHHSTITVPSYDYNTNSFYLPLPYLQYDFANSSYPSVWNFVNIGVDVGRLLGRLFEESGLERDSTGRFDQWLSERSKKKVREMINELEEQYEVISSGKEQDINDDLADNVALKIAYQALGSYTLYYNDDYSLPSREISLLSSKQLYFLLFSQNYCGKETNSLFRVSNKLKVLGSLSNNIEFRSVFHCKKDQVYAPEEFVEIWQQKIVGQVGVPLLEKLPPPLNIPQAKPNLSLKYQECAKYFEDSIDNTVDPCEDFYNYTCNHYSGKDTFTDLDIDNSFTLLKTLKKPMKDDENLAVKAVKTYFNKCKEETGKKLDNVKVLKSVVKEIEDVFGHQFRLQCDNAENSTNPNIQNSNSSQPSPVTSTQLSYIMGYVSGKYSESVLVSSMIYTNSLNPSKPYSVYLSADGFFLDYDEPENMAQGIAIVLNEYLQYVRNNTEDIQDQIIEDAFAFVNLEADLIQASEPSKDLDRQNFSDVYTVMSIRKFEEEYGKTFDIKAYLSGLIALVPEVENTVLQDDYEVTIEDEEAFKRFVEELEKVLKKYDKYLVDFIFYRTLIMANQEFVPGSTAFDIIQFDQKIDKSIRNFNNSSNFNNKKVLKNKNNNKNTPTNQKNKPIWKRRLPKFPSEGIRYPKKNLDLLSHPKASEEDVTFLDVRCLKPTREVFTESLNHIFVEAVYPNETTREKERLNAAKVVDSILLGFRSMLRQLSWMDESSKKIAHSKIDLLINNIAYPNISTNVSALNDYYKPLHLLQEDDYLTMTLKLIVFNQLKVVSDLKKPSFDRLDFGSALDVNAWYQQASNSINIPLAILQAPFYDNEWPAAVNYGSIGTVAGHELTHSFDNHGIQWDGEGRLHNWMSPSSYHSLRNMADCVVEQYDNFCYDEDHCVNGNRTQGENIADNGAIQAAFRAYRNEISVTGDTMVLPGDLVGQFTHDQLFFLAFGRMWCTEPYSEFYRDLVLNEVHSPNEFRVLGVLQNFPEFKDAFKCWGKKKYAPLDHCQVWVTDVEPGLSLPPTTTTLPPLNIPSRPTQSNNDEYNEAQNNILSTLDIAQDPCNNFYDYVCNHLQSATLKSKEKTMVNIGTHLVDNLENDKIVFPHKKLVNTYYNSCVDEKNDLVKKKTAMVKMVKDFENYIGAKWPAFDKMPFSIETKADNENIYNTIEGQDTKEEATIKKHINFTEIPSDFIEKASSYLNTNYNIKTLFNIVVETNLETSGYAYPVYLLHIDLPQLVLPIEMYKNIKYYDIIIGKYVQLLSSYSNITGATTKHVHKVAEDAYDIENLLSECYTDSTLRQSPKYHQNLITLKEVQEELKGIKWYTLLDELLKNSDSDVRRMFLNEKEKKLVDKQVISTVGVKHIQNLYRKIYGNQLTDESLLNYFYFRIVWGQKSLLLDENAQNLSNPPSFIDAQKQYCALQSSTLPKLGSRLFYENSNIILDAVKDKILQMTGNIVVSLQSLVSEANWLSSTVKFRIIDKLQHLEVKVLGDMNVMNDEFLEKYYQGVDYNDDMSSVDVFKVVNVTEIAYDYSTNSLNIPAGAVLTPFYDPKYPMAINFGTIGINIAHHLVQTFDLYGVQIDKLGHYIELDQSTVFGYGNLSICYNKQFGKYVSSELSGVIAHNAAIHIAKKASELTENYYGHDPAFNNDILRQYTDDQLFFIQYTNQFCEHPHSNSDVLAEPNISAKERILNVLQNDAEFGSSFNCPAGSKYTCRREEKCELFGDSSTTLQKALLLSPRTITEADNNYSNYKELSASLDSSLDLTADPCNDFHQYSSGNIKSGKDSEDENLKTQVQAILNIVVDHEPSTALTKLRQYYDQCIDTFTSKNYKDGQILKLKLQNFMTAIGGKFNPSMYSKSSVYSMSLPKILSYLQVNEDLDTFITTTFEGDSREGEKSENLYFTIDEPTLLWPKERYLDHNFDEEQYKNEVFEVLLKFGKVWSNVKVDEARLKSYIDRFLMYEQYMVKPAYYTNDTIREYSIPIMYPLTRMNKWRFLTWTTYTTEYFKLVGVQQNGAVRYQVKFKNTLSLFNQNLKNFMDVDTQANYFFMRLIMKYKYMVPGVEENGGLNYIHRSNGSGGTGPVLRGLNGTLSEPKDTLAEPQGDLVLASKCVQDTQKLFNYANSKAYVNYLQQQSNLEVPSFKFVHLKSTIPLKSEAISRILTSLDSKSEVTNITNIFRMVNNIKNEFKATLHEVTSLSQQDQQFLQDKIAGLNVQLLYNEVINNVEKLDEYYENVKIFKNYFETTRNLIVNMKAKNVSYVSKSGFKEVFGISSSEIWPRYEPQTNTLIVPYGLIQSTRYRNNDPTYAQYSTLGVEIAKGIALILDKESLQWLGNSTRKINAVTPEFKNKLSVVEQCLSLQIDSSDHDEEALRENLAFQIAYRAFNVYLELNGQDLRLPNEVLSKLNEQQLVFLFYSNYKTRLSFENAERTVTNSIVNFSGFRSVFNCPKMSLMTPVDLCNVWFS</sequence>
<evidence type="ECO:0000256" key="2">
    <source>
        <dbReference type="ARBA" id="ARBA00007357"/>
    </source>
</evidence>
<comment type="similarity">
    <text evidence="2">Belongs to the peptidase M13 family.</text>
</comment>
<keyword evidence="5" id="KW-0378">Hydrolase</keyword>
<evidence type="ECO:0000256" key="3">
    <source>
        <dbReference type="ARBA" id="ARBA00022670"/>
    </source>
</evidence>
<dbReference type="Proteomes" id="UP000614601">
    <property type="component" value="Unassembled WGS sequence"/>
</dbReference>
<dbReference type="OrthoDB" id="6475849at2759"/>
<dbReference type="PANTHER" id="PTHR11733:SF240">
    <property type="entry name" value="GH14155P-RELATED"/>
    <property type="match status" value="1"/>
</dbReference>
<dbReference type="Pfam" id="PF01431">
    <property type="entry name" value="Peptidase_M13"/>
    <property type="match status" value="5"/>
</dbReference>
<dbReference type="PRINTS" id="PR00786">
    <property type="entry name" value="NEPRILYSIN"/>
</dbReference>
<dbReference type="GO" id="GO:0046872">
    <property type="term" value="F:metal ion binding"/>
    <property type="evidence" value="ECO:0007669"/>
    <property type="project" value="UniProtKB-KW"/>
</dbReference>
<accession>A0A811K2K8</accession>
<organism evidence="11 12">
    <name type="scientific">Bursaphelenchus okinawaensis</name>
    <dbReference type="NCBI Taxonomy" id="465554"/>
    <lineage>
        <taxon>Eukaryota</taxon>
        <taxon>Metazoa</taxon>
        <taxon>Ecdysozoa</taxon>
        <taxon>Nematoda</taxon>
        <taxon>Chromadorea</taxon>
        <taxon>Rhabditida</taxon>
        <taxon>Tylenchina</taxon>
        <taxon>Tylenchomorpha</taxon>
        <taxon>Aphelenchoidea</taxon>
        <taxon>Aphelenchoididae</taxon>
        <taxon>Bursaphelenchus</taxon>
    </lineage>
</organism>
<feature type="domain" description="Peptidase M13 C-terminal" evidence="9">
    <location>
        <begin position="3155"/>
        <end position="3334"/>
    </location>
</feature>
<feature type="region of interest" description="Disordered" evidence="8">
    <location>
        <begin position="1226"/>
        <end position="1245"/>
    </location>
</feature>
<evidence type="ECO:0000259" key="9">
    <source>
        <dbReference type="Pfam" id="PF01431"/>
    </source>
</evidence>
<keyword evidence="7" id="KW-0482">Metalloprotease</keyword>
<dbReference type="Proteomes" id="UP000783686">
    <property type="component" value="Unassembled WGS sequence"/>
</dbReference>
<dbReference type="EMBL" id="CAJFCW020000002">
    <property type="protein sequence ID" value="CAG9090363.1"/>
    <property type="molecule type" value="Genomic_DNA"/>
</dbReference>
<keyword evidence="3" id="KW-0645">Protease</keyword>
<dbReference type="PANTHER" id="PTHR11733">
    <property type="entry name" value="ZINC METALLOPROTEASE FAMILY M13 NEPRILYSIN-RELATED"/>
    <property type="match status" value="1"/>
</dbReference>
<dbReference type="Gene3D" id="1.10.1380.10">
    <property type="entry name" value="Neutral endopeptidase , domain2"/>
    <property type="match status" value="5"/>
</dbReference>
<dbReference type="SUPFAM" id="SSF55486">
    <property type="entry name" value="Metalloproteases ('zincins'), catalytic domain"/>
    <property type="match status" value="5"/>
</dbReference>
<evidence type="ECO:0008006" key="13">
    <source>
        <dbReference type="Google" id="ProtNLM"/>
    </source>
</evidence>
<name>A0A811K2K8_9BILA</name>
<comment type="caution">
    <text evidence="11">The sequence shown here is derived from an EMBL/GenBank/DDBJ whole genome shotgun (WGS) entry which is preliminary data.</text>
</comment>
<evidence type="ECO:0000313" key="11">
    <source>
        <dbReference type="EMBL" id="CAD5209913.1"/>
    </source>
</evidence>
<evidence type="ECO:0000256" key="5">
    <source>
        <dbReference type="ARBA" id="ARBA00022801"/>
    </source>
</evidence>
<protein>
    <recommendedName>
        <fullName evidence="13">Peptidase_M13 domain-containing protein</fullName>
    </recommendedName>
</protein>
<reference evidence="11" key="1">
    <citation type="submission" date="2020-09" db="EMBL/GenBank/DDBJ databases">
        <authorList>
            <person name="Kikuchi T."/>
        </authorList>
    </citation>
    <scope>NUCLEOTIDE SEQUENCE</scope>
    <source>
        <strain evidence="11">SH1</strain>
    </source>
</reference>
<evidence type="ECO:0000256" key="1">
    <source>
        <dbReference type="ARBA" id="ARBA00001947"/>
    </source>
</evidence>
<feature type="domain" description="Peptidase M13 N-terminal" evidence="10">
    <location>
        <begin position="557"/>
        <end position="795"/>
    </location>
</feature>
<evidence type="ECO:0000259" key="10">
    <source>
        <dbReference type="Pfam" id="PF05649"/>
    </source>
</evidence>
<dbReference type="CDD" id="cd08662">
    <property type="entry name" value="M13"/>
    <property type="match status" value="1"/>
</dbReference>
<keyword evidence="4" id="KW-0479">Metal-binding</keyword>
<feature type="domain" description="Peptidase M13 N-terminal" evidence="10">
    <location>
        <begin position="1135"/>
        <end position="1615"/>
    </location>
</feature>